<feature type="transmembrane region" description="Helical" evidence="8">
    <location>
        <begin position="122"/>
        <end position="144"/>
    </location>
</feature>
<evidence type="ECO:0000256" key="7">
    <source>
        <dbReference type="ARBA" id="ARBA00023136"/>
    </source>
</evidence>
<name>A0A0F9US21_9ZZZZ</name>
<dbReference type="Gene3D" id="1.20.1530.20">
    <property type="match status" value="1"/>
</dbReference>
<feature type="transmembrane region" description="Helical" evidence="8">
    <location>
        <begin position="164"/>
        <end position="183"/>
    </location>
</feature>
<keyword evidence="5 8" id="KW-0812">Transmembrane</keyword>
<proteinExistence type="inferred from homology"/>
<keyword evidence="4" id="KW-1003">Cell membrane</keyword>
<dbReference type="PANTHER" id="PTHR36838">
    <property type="entry name" value="AUXIN EFFLUX CARRIER FAMILY PROTEIN"/>
    <property type="match status" value="1"/>
</dbReference>
<evidence type="ECO:0000256" key="6">
    <source>
        <dbReference type="ARBA" id="ARBA00022989"/>
    </source>
</evidence>
<feature type="transmembrane region" description="Helical" evidence="8">
    <location>
        <begin position="279"/>
        <end position="300"/>
    </location>
</feature>
<dbReference type="InterPro" id="IPR038770">
    <property type="entry name" value="Na+/solute_symporter_sf"/>
</dbReference>
<comment type="subcellular location">
    <subcellularLocation>
        <location evidence="1">Cell membrane</location>
        <topology evidence="1">Multi-pass membrane protein</topology>
    </subcellularLocation>
</comment>
<keyword evidence="6 8" id="KW-1133">Transmembrane helix</keyword>
<dbReference type="InterPro" id="IPR004776">
    <property type="entry name" value="Mem_transp_PIN-like"/>
</dbReference>
<keyword evidence="7 8" id="KW-0472">Membrane</keyword>
<evidence type="ECO:0000313" key="9">
    <source>
        <dbReference type="EMBL" id="KKN94474.1"/>
    </source>
</evidence>
<feature type="transmembrane region" description="Helical" evidence="8">
    <location>
        <begin position="38"/>
        <end position="55"/>
    </location>
</feature>
<evidence type="ECO:0000256" key="3">
    <source>
        <dbReference type="ARBA" id="ARBA00022448"/>
    </source>
</evidence>
<comment type="similarity">
    <text evidence="2">Belongs to the auxin efflux carrier (TC 2.A.69) family.</text>
</comment>
<sequence>MPAIFLTLWPLFALILAGLVFRRSGFPGEGFWPAAEKLNYFVLFPALLFASLAKAPLADPTLLGFAAAILVVLAVTAIVLALLRRWRGWPAARYGPLVQGTIRFNTYLGLALVGSLYGTEGLARAAVVLAVLVPAVNVLSVIALTAERETSARQLLMPLVRNPLILACAAGAAFALTGVGLPFGTDRFLGLLAAASLPLGLLCVGAALKLAAARAETTTLLLNSAGRLVAMPLVAALVAWLFVLSPLDASLLVIFFALPTAPTAYVLTTQLKGDATLMAGLVTLQTLLAAASLPLVLSLFG</sequence>
<feature type="transmembrane region" description="Helical" evidence="8">
    <location>
        <begin position="249"/>
        <end position="267"/>
    </location>
</feature>
<evidence type="ECO:0000256" key="8">
    <source>
        <dbReference type="SAM" id="Phobius"/>
    </source>
</evidence>
<evidence type="ECO:0000256" key="4">
    <source>
        <dbReference type="ARBA" id="ARBA00022475"/>
    </source>
</evidence>
<feature type="transmembrane region" description="Helical" evidence="8">
    <location>
        <begin position="189"/>
        <end position="208"/>
    </location>
</feature>
<evidence type="ECO:0008006" key="10">
    <source>
        <dbReference type="Google" id="ProtNLM"/>
    </source>
</evidence>
<reference evidence="9" key="1">
    <citation type="journal article" date="2015" name="Nature">
        <title>Complex archaea that bridge the gap between prokaryotes and eukaryotes.</title>
        <authorList>
            <person name="Spang A."/>
            <person name="Saw J.H."/>
            <person name="Jorgensen S.L."/>
            <person name="Zaremba-Niedzwiedzka K."/>
            <person name="Martijn J."/>
            <person name="Lind A.E."/>
            <person name="van Eijk R."/>
            <person name="Schleper C."/>
            <person name="Guy L."/>
            <person name="Ettema T.J."/>
        </authorList>
    </citation>
    <scope>NUCLEOTIDE SEQUENCE</scope>
</reference>
<evidence type="ECO:0000256" key="2">
    <source>
        <dbReference type="ARBA" id="ARBA00010145"/>
    </source>
</evidence>
<gene>
    <name evidence="9" type="ORF">LCGC14_0188230</name>
</gene>
<dbReference type="Pfam" id="PF03547">
    <property type="entry name" value="Mem_trans"/>
    <property type="match status" value="1"/>
</dbReference>
<feature type="transmembrane region" description="Helical" evidence="8">
    <location>
        <begin position="62"/>
        <end position="83"/>
    </location>
</feature>
<keyword evidence="3" id="KW-0813">Transport</keyword>
<evidence type="ECO:0000256" key="5">
    <source>
        <dbReference type="ARBA" id="ARBA00022692"/>
    </source>
</evidence>
<dbReference type="GO" id="GO:0055085">
    <property type="term" value="P:transmembrane transport"/>
    <property type="evidence" value="ECO:0007669"/>
    <property type="project" value="InterPro"/>
</dbReference>
<dbReference type="PANTHER" id="PTHR36838:SF4">
    <property type="entry name" value="AUXIN EFFLUX CARRIER FAMILY PROTEIN"/>
    <property type="match status" value="1"/>
</dbReference>
<dbReference type="EMBL" id="LAZR01000078">
    <property type="protein sequence ID" value="KKN94474.1"/>
    <property type="molecule type" value="Genomic_DNA"/>
</dbReference>
<organism evidence="9">
    <name type="scientific">marine sediment metagenome</name>
    <dbReference type="NCBI Taxonomy" id="412755"/>
    <lineage>
        <taxon>unclassified sequences</taxon>
        <taxon>metagenomes</taxon>
        <taxon>ecological metagenomes</taxon>
    </lineage>
</organism>
<comment type="caution">
    <text evidence="9">The sequence shown here is derived from an EMBL/GenBank/DDBJ whole genome shotgun (WGS) entry which is preliminary data.</text>
</comment>
<protein>
    <recommendedName>
        <fullName evidence="10">Transporter</fullName>
    </recommendedName>
</protein>
<feature type="transmembrane region" description="Helical" evidence="8">
    <location>
        <begin position="220"/>
        <end position="243"/>
    </location>
</feature>
<dbReference type="AlphaFoldDB" id="A0A0F9US21"/>
<evidence type="ECO:0000256" key="1">
    <source>
        <dbReference type="ARBA" id="ARBA00004651"/>
    </source>
</evidence>
<accession>A0A0F9US21</accession>
<dbReference type="GO" id="GO:0005886">
    <property type="term" value="C:plasma membrane"/>
    <property type="evidence" value="ECO:0007669"/>
    <property type="project" value="UniProtKB-SubCell"/>
</dbReference>